<evidence type="ECO:0000313" key="2">
    <source>
        <dbReference type="Proteomes" id="UP000504621"/>
    </source>
</evidence>
<reference evidence="3" key="1">
    <citation type="submission" date="2025-08" db="UniProtKB">
        <authorList>
            <consortium name="RefSeq"/>
        </authorList>
    </citation>
    <scope>IDENTIFICATION</scope>
    <source>
        <tissue evidence="3">Leaf</tissue>
    </source>
</reference>
<accession>A0A6J0ZUY4</accession>
<protein>
    <submittedName>
        <fullName evidence="3">Uncharacterized protein LOC110412305</fullName>
    </submittedName>
</protein>
<evidence type="ECO:0000259" key="1">
    <source>
        <dbReference type="Pfam" id="PF13966"/>
    </source>
</evidence>
<dbReference type="OrthoDB" id="1002691at2759"/>
<proteinExistence type="predicted"/>
<name>A0A6J0ZUY4_9ROSI</name>
<evidence type="ECO:0000313" key="3">
    <source>
        <dbReference type="RefSeq" id="XP_021278515.1"/>
    </source>
</evidence>
<dbReference type="GeneID" id="110412305"/>
<sequence length="190" mass="22136">MRWDEEKIRIGFPPYGNYLILSLPLSVGRPVDHPMWFDSKGGDYTVRLGYRLLCSEIEGFNGASTSIHMLSIWRKLWSLRIHRKINMFAWRMINGCLPTRAALIQRRLNVDSGCTFCDEGLKTDFHIFRNCPFAKAVWIATEWGFRDIAGHFSSAIDLLKDLLQQMGKNELEEIICVPWSLWKARNCFDF</sequence>
<dbReference type="Pfam" id="PF13966">
    <property type="entry name" value="zf-RVT"/>
    <property type="match status" value="1"/>
</dbReference>
<organism evidence="2 3">
    <name type="scientific">Herrania umbratica</name>
    <dbReference type="NCBI Taxonomy" id="108875"/>
    <lineage>
        <taxon>Eukaryota</taxon>
        <taxon>Viridiplantae</taxon>
        <taxon>Streptophyta</taxon>
        <taxon>Embryophyta</taxon>
        <taxon>Tracheophyta</taxon>
        <taxon>Spermatophyta</taxon>
        <taxon>Magnoliopsida</taxon>
        <taxon>eudicotyledons</taxon>
        <taxon>Gunneridae</taxon>
        <taxon>Pentapetalae</taxon>
        <taxon>rosids</taxon>
        <taxon>malvids</taxon>
        <taxon>Malvales</taxon>
        <taxon>Malvaceae</taxon>
        <taxon>Byttnerioideae</taxon>
        <taxon>Herrania</taxon>
    </lineage>
</organism>
<gene>
    <name evidence="3" type="primary">LOC110412305</name>
</gene>
<dbReference type="Proteomes" id="UP000504621">
    <property type="component" value="Unplaced"/>
</dbReference>
<dbReference type="InterPro" id="IPR026960">
    <property type="entry name" value="RVT-Znf"/>
</dbReference>
<dbReference type="RefSeq" id="XP_021278515.1">
    <property type="nucleotide sequence ID" value="XM_021422840.1"/>
</dbReference>
<feature type="domain" description="Reverse transcriptase zinc-binding" evidence="1">
    <location>
        <begin position="68"/>
        <end position="138"/>
    </location>
</feature>
<dbReference type="AlphaFoldDB" id="A0A6J0ZUY4"/>
<keyword evidence="2" id="KW-1185">Reference proteome</keyword>